<name>A0A3B4B917_9GOBI</name>
<dbReference type="GO" id="GO:0060053">
    <property type="term" value="C:neurofilament cytoskeleton"/>
    <property type="evidence" value="ECO:0007669"/>
    <property type="project" value="TreeGrafter"/>
</dbReference>
<evidence type="ECO:0000313" key="7">
    <source>
        <dbReference type="Proteomes" id="UP000261520"/>
    </source>
</evidence>
<feature type="compositionally biased region" description="Basic and acidic residues" evidence="4">
    <location>
        <begin position="630"/>
        <end position="649"/>
    </location>
</feature>
<dbReference type="GO" id="GO:0005200">
    <property type="term" value="F:structural constituent of cytoskeleton"/>
    <property type="evidence" value="ECO:0007669"/>
    <property type="project" value="InterPro"/>
</dbReference>
<evidence type="ECO:0000256" key="2">
    <source>
        <dbReference type="ARBA" id="ARBA00023054"/>
    </source>
</evidence>
<protein>
    <recommendedName>
        <fullName evidence="5">IF rod domain-containing protein</fullName>
    </recommendedName>
</protein>
<organism evidence="6 7">
    <name type="scientific">Periophthalmus magnuspinnatus</name>
    <dbReference type="NCBI Taxonomy" id="409849"/>
    <lineage>
        <taxon>Eukaryota</taxon>
        <taxon>Metazoa</taxon>
        <taxon>Chordata</taxon>
        <taxon>Craniata</taxon>
        <taxon>Vertebrata</taxon>
        <taxon>Euteleostomi</taxon>
        <taxon>Actinopterygii</taxon>
        <taxon>Neopterygii</taxon>
        <taxon>Teleostei</taxon>
        <taxon>Neoteleostei</taxon>
        <taxon>Acanthomorphata</taxon>
        <taxon>Gobiaria</taxon>
        <taxon>Gobiiformes</taxon>
        <taxon>Gobioidei</taxon>
        <taxon>Gobiidae</taxon>
        <taxon>Oxudercinae</taxon>
        <taxon>Periophthalmus</taxon>
    </lineage>
</organism>
<dbReference type="SUPFAM" id="SSF64593">
    <property type="entry name" value="Intermediate filament protein, coiled coil region"/>
    <property type="match status" value="2"/>
</dbReference>
<dbReference type="GO" id="GO:0017166">
    <property type="term" value="F:vinculin binding"/>
    <property type="evidence" value="ECO:0007669"/>
    <property type="project" value="TreeGrafter"/>
</dbReference>
<evidence type="ECO:0000259" key="5">
    <source>
        <dbReference type="SMART" id="SM01391"/>
    </source>
</evidence>
<dbReference type="Ensembl" id="ENSPMGT00000026666.1">
    <property type="protein sequence ID" value="ENSPMGP00000025031.1"/>
    <property type="gene ID" value="ENSPMGG00000020228.1"/>
</dbReference>
<dbReference type="PANTHER" id="PTHR47136:SF1">
    <property type="entry name" value="SYNEMIN"/>
    <property type="match status" value="1"/>
</dbReference>
<feature type="coiled-coil region" evidence="3">
    <location>
        <begin position="198"/>
        <end position="292"/>
    </location>
</feature>
<evidence type="ECO:0000313" key="6">
    <source>
        <dbReference type="Ensembl" id="ENSPMGP00000025031.1"/>
    </source>
</evidence>
<sequence length="909" mass="103916">MLPFTRTFEPEKRQLQELNCRLAQYLNRTKQLEQENASLIREISELRQAKSAQWEPQYKAEMRDLRRTMERLSLERSQAEMEREKIWRELQTVQALCSEQTGVCRDISGELRGCEKELTMAHKTNGELQQKLVQLQEECRRLEEAHKQEILRLRWAGSHWGRHRVQIQSSHGPLLPPVTVEDVQDYAFGLSEGWVKTFDMYQQKVEEMEKAIREDQARMCDLQREKEMYATQLERIRAQAEHQGQEQMRLEQEMVSMQEKFHLDCEEYQMVIDQLQRERDLMAHNMEQKMVEHQQLLQLKMDLGLELAAYRVEHFELWKCRHTNNKQLQIKMPPQPYSPRTPSSSTRLHTDFRPSPAASSYRRPPVPRPSSGAISPSRIVPISVTRNQSPAARRDMISFTKARAAQSSTSTTPYTTKNIQPEEITGPKVSIPTHQSSKTHTETKVTASKRNVSESREERKKILDTVSVEEMIEKAIKPEGSEAPGETKVRYHVEKTQEEDGTMKTRIVLESKVEEELDVSKDSDLEELLHQGTKKMSLEDIKDTATASMIKNLLSGMKGGEDLGNKSINVEIIEEPVEGLSDDEEEPEIKKLQTSYQEQASTYFQIEELENAPTKATNEQWKEGLGQVEEVSRESDSSFMSQDKEHREYFVSTPDEFSESEEGGGITSYGHYGIVDDLSDERYYQDELLPLRATPDEGKEYKYMTGDRPSFKEGFPECIIEEEVRVSPVVQSSVLEFLREDSLEPKEQLKGALEQLQESVSGPLKEELAYLTKLSRESPDKVDVRKVSQSSDDGTMTIVAELNVSQTLEESGLLDESGDLSDEHIMAALRGAGLEKAFQSGAGGGYSIKVSTEEEEHGFGDISEKDIMEKLMRGEMSHSYEVQGGSEDEAAGGVVKEQRIVYLESPSDD</sequence>
<keyword evidence="1" id="KW-0403">Intermediate filament</keyword>
<reference evidence="6" key="1">
    <citation type="submission" date="2025-08" db="UniProtKB">
        <authorList>
            <consortium name="Ensembl"/>
        </authorList>
    </citation>
    <scope>IDENTIFICATION</scope>
</reference>
<dbReference type="GO" id="GO:0042383">
    <property type="term" value="C:sarcolemma"/>
    <property type="evidence" value="ECO:0007669"/>
    <property type="project" value="TreeGrafter"/>
</dbReference>
<dbReference type="InterPro" id="IPR030634">
    <property type="entry name" value="SYNM"/>
</dbReference>
<evidence type="ECO:0000256" key="4">
    <source>
        <dbReference type="SAM" id="MobiDB-lite"/>
    </source>
</evidence>
<feature type="compositionally biased region" description="Low complexity" evidence="4">
    <location>
        <begin position="340"/>
        <end position="363"/>
    </location>
</feature>
<dbReference type="STRING" id="409849.ENSPMGP00000025031"/>
<dbReference type="InterPro" id="IPR039008">
    <property type="entry name" value="IF_rod_dom"/>
</dbReference>
<dbReference type="GO" id="GO:0019215">
    <property type="term" value="F:intermediate filament binding"/>
    <property type="evidence" value="ECO:0007669"/>
    <property type="project" value="TreeGrafter"/>
</dbReference>
<evidence type="ECO:0000256" key="3">
    <source>
        <dbReference type="SAM" id="Coils"/>
    </source>
</evidence>
<reference evidence="6" key="2">
    <citation type="submission" date="2025-09" db="UniProtKB">
        <authorList>
            <consortium name="Ensembl"/>
        </authorList>
    </citation>
    <scope>IDENTIFICATION</scope>
</reference>
<feature type="compositionally biased region" description="Polar residues" evidence="4">
    <location>
        <begin position="432"/>
        <end position="450"/>
    </location>
</feature>
<proteinExistence type="predicted"/>
<dbReference type="Gene3D" id="1.20.5.170">
    <property type="match status" value="1"/>
</dbReference>
<evidence type="ECO:0000256" key="1">
    <source>
        <dbReference type="ARBA" id="ARBA00022754"/>
    </source>
</evidence>
<feature type="region of interest" description="Disordered" evidence="4">
    <location>
        <begin position="329"/>
        <end position="377"/>
    </location>
</feature>
<feature type="domain" description="IF rod" evidence="5">
    <location>
        <begin position="10"/>
        <end position="316"/>
    </location>
</feature>
<dbReference type="GO" id="GO:0031443">
    <property type="term" value="P:fast-twitch skeletal muscle fiber contraction"/>
    <property type="evidence" value="ECO:0007669"/>
    <property type="project" value="TreeGrafter"/>
</dbReference>
<dbReference type="AlphaFoldDB" id="A0A3B4B917"/>
<feature type="region of interest" description="Disordered" evidence="4">
    <location>
        <begin position="628"/>
        <end position="668"/>
    </location>
</feature>
<dbReference type="Gene3D" id="1.20.5.1160">
    <property type="entry name" value="Vasodilator-stimulated phosphoprotein"/>
    <property type="match status" value="1"/>
</dbReference>
<dbReference type="GO" id="GO:0043034">
    <property type="term" value="C:costamere"/>
    <property type="evidence" value="ECO:0007669"/>
    <property type="project" value="TreeGrafter"/>
</dbReference>
<dbReference type="Pfam" id="PF00038">
    <property type="entry name" value="Filament"/>
    <property type="match status" value="1"/>
</dbReference>
<dbReference type="GO" id="GO:0008307">
    <property type="term" value="F:structural constituent of muscle"/>
    <property type="evidence" value="ECO:0007669"/>
    <property type="project" value="InterPro"/>
</dbReference>
<accession>A0A3B4B917</accession>
<dbReference type="Proteomes" id="UP000261520">
    <property type="component" value="Unplaced"/>
</dbReference>
<feature type="coiled-coil region" evidence="3">
    <location>
        <begin position="118"/>
        <end position="152"/>
    </location>
</feature>
<dbReference type="SMART" id="SM01391">
    <property type="entry name" value="Filament"/>
    <property type="match status" value="1"/>
</dbReference>
<keyword evidence="7" id="KW-1185">Reference proteome</keyword>
<dbReference type="GO" id="GO:0045104">
    <property type="term" value="P:intermediate filament cytoskeleton organization"/>
    <property type="evidence" value="ECO:0007669"/>
    <property type="project" value="InterPro"/>
</dbReference>
<feature type="region of interest" description="Disordered" evidence="4">
    <location>
        <begin position="425"/>
        <end position="458"/>
    </location>
</feature>
<dbReference type="PANTHER" id="PTHR47136">
    <property type="entry name" value="SYNEMIN"/>
    <property type="match status" value="1"/>
</dbReference>
<keyword evidence="2 3" id="KW-0175">Coiled coil</keyword>
<feature type="coiled-coil region" evidence="3">
    <location>
        <begin position="15"/>
        <end position="82"/>
    </location>
</feature>
<dbReference type="GO" id="GO:0005882">
    <property type="term" value="C:intermediate filament"/>
    <property type="evidence" value="ECO:0007669"/>
    <property type="project" value="UniProtKB-KW"/>
</dbReference>